<evidence type="ECO:0000256" key="3">
    <source>
        <dbReference type="SAM" id="MobiDB-lite"/>
    </source>
</evidence>
<dbReference type="EC" id="2.7.1.172" evidence="1"/>
<dbReference type="FunFam" id="3.90.1200.10:FF:000018">
    <property type="entry name" value="Fructosamine-3-kinase, putative"/>
    <property type="match status" value="1"/>
</dbReference>
<feature type="region of interest" description="Disordered" evidence="3">
    <location>
        <begin position="1"/>
        <end position="40"/>
    </location>
</feature>
<keyword evidence="5" id="KW-1185">Reference proteome</keyword>
<organism evidence="4 5">
    <name type="scientific">Cercophora newfieldiana</name>
    <dbReference type="NCBI Taxonomy" id="92897"/>
    <lineage>
        <taxon>Eukaryota</taxon>
        <taxon>Fungi</taxon>
        <taxon>Dikarya</taxon>
        <taxon>Ascomycota</taxon>
        <taxon>Pezizomycotina</taxon>
        <taxon>Sordariomycetes</taxon>
        <taxon>Sordariomycetidae</taxon>
        <taxon>Sordariales</taxon>
        <taxon>Lasiosphaeriaceae</taxon>
        <taxon>Cercophora</taxon>
    </lineage>
</organism>
<gene>
    <name evidence="4" type="ORF">B0T16DRAFT_328745</name>
</gene>
<proteinExistence type="predicted"/>
<dbReference type="Gene3D" id="3.90.1200.10">
    <property type="match status" value="1"/>
</dbReference>
<dbReference type="Pfam" id="PF03881">
    <property type="entry name" value="Fructosamin_kin"/>
    <property type="match status" value="1"/>
</dbReference>
<evidence type="ECO:0000256" key="2">
    <source>
        <dbReference type="ARBA" id="ARBA00048655"/>
    </source>
</evidence>
<dbReference type="InterPro" id="IPR011009">
    <property type="entry name" value="Kinase-like_dom_sf"/>
</dbReference>
<name>A0AA40CQQ0_9PEZI</name>
<accession>A0AA40CQQ0</accession>
<reference evidence="4" key="1">
    <citation type="submission" date="2023-06" db="EMBL/GenBank/DDBJ databases">
        <title>Genome-scale phylogeny and comparative genomics of the fungal order Sordariales.</title>
        <authorList>
            <consortium name="Lawrence Berkeley National Laboratory"/>
            <person name="Hensen N."/>
            <person name="Bonometti L."/>
            <person name="Westerberg I."/>
            <person name="Brannstrom I.O."/>
            <person name="Guillou S."/>
            <person name="Cros-Aarteil S."/>
            <person name="Calhoun S."/>
            <person name="Haridas S."/>
            <person name="Kuo A."/>
            <person name="Mondo S."/>
            <person name="Pangilinan J."/>
            <person name="Riley R."/>
            <person name="Labutti K."/>
            <person name="Andreopoulos B."/>
            <person name="Lipzen A."/>
            <person name="Chen C."/>
            <person name="Yanf M."/>
            <person name="Daum C."/>
            <person name="Ng V."/>
            <person name="Clum A."/>
            <person name="Steindorff A."/>
            <person name="Ohm R."/>
            <person name="Martin F."/>
            <person name="Silar P."/>
            <person name="Natvig D."/>
            <person name="Lalanne C."/>
            <person name="Gautier V."/>
            <person name="Ament-Velasquez S.L."/>
            <person name="Kruys A."/>
            <person name="Hutchinson M.I."/>
            <person name="Powell A.J."/>
            <person name="Barry K."/>
            <person name="Miller A.N."/>
            <person name="Grigoriev I.V."/>
            <person name="Debuchy R."/>
            <person name="Gladieux P."/>
            <person name="Thoren M.H."/>
            <person name="Johannesson H."/>
        </authorList>
    </citation>
    <scope>NUCLEOTIDE SEQUENCE</scope>
    <source>
        <strain evidence="4">SMH2532-1</strain>
    </source>
</reference>
<dbReference type="SUPFAM" id="SSF56112">
    <property type="entry name" value="Protein kinase-like (PK-like)"/>
    <property type="match status" value="1"/>
</dbReference>
<comment type="catalytic activity">
    <reaction evidence="2">
        <text>N(6)-D-ribulosyl-L-lysyl-[protein] + ATP = N(6)-(3-O-phospho-D-ribulosyl)-L-lysyl-[protein] + ADP + H(+)</text>
        <dbReference type="Rhea" id="RHEA:48432"/>
        <dbReference type="Rhea" id="RHEA-COMP:12103"/>
        <dbReference type="Rhea" id="RHEA-COMP:12104"/>
        <dbReference type="ChEBI" id="CHEBI:15378"/>
        <dbReference type="ChEBI" id="CHEBI:30616"/>
        <dbReference type="ChEBI" id="CHEBI:90418"/>
        <dbReference type="ChEBI" id="CHEBI:90420"/>
        <dbReference type="ChEBI" id="CHEBI:456216"/>
        <dbReference type="EC" id="2.7.1.172"/>
    </reaction>
    <physiologicalReaction direction="left-to-right" evidence="2">
        <dbReference type="Rhea" id="RHEA:48433"/>
    </physiologicalReaction>
</comment>
<evidence type="ECO:0000256" key="1">
    <source>
        <dbReference type="ARBA" id="ARBA00011961"/>
    </source>
</evidence>
<dbReference type="PANTHER" id="PTHR12149">
    <property type="entry name" value="FRUCTOSAMINE 3 KINASE-RELATED PROTEIN"/>
    <property type="match status" value="1"/>
</dbReference>
<sequence length="374" mass="41483">MQSPRALAEANEHETTSAILEAKERELRGPEDDSPPPLDLPQVDEAVAVALGIDAKCTAVEPHQAAGFFVPEKITLKTGDNAKLYYMKSGKTREMFESEYIALSLIHKAIPTLAPKPLAWGKFASSDTWYLVTEWIDVDADPSTAGPGGTGMTLAQKVAKLHTTVAPPPPGQKAPMFGFPIQTYCGSTPQKNDWCISWAHFFAENRLRHICRIIEQNHGTDADLESLMDRLIKVVVPRLLGNGRLGGKQGIKPVLIHGDLWEGNKGKGRFDDAEGIEPVTFDPSSCYAHSEFELGLMRMFGGFSAGFFNEYHHIVPKTEPKKEYGDRMTLYELYHYLNHYAIYGGGYREDVIVSIKGLLKKYEDEENILLGVDG</sequence>
<keyword evidence="4" id="KW-0808">Transferase</keyword>
<dbReference type="InterPro" id="IPR016477">
    <property type="entry name" value="Fructo-/Ketosamine-3-kinase"/>
</dbReference>
<feature type="compositionally biased region" description="Basic and acidic residues" evidence="3">
    <location>
        <begin position="10"/>
        <end position="31"/>
    </location>
</feature>
<evidence type="ECO:0000313" key="4">
    <source>
        <dbReference type="EMBL" id="KAK0645724.1"/>
    </source>
</evidence>
<dbReference type="Proteomes" id="UP001174936">
    <property type="component" value="Unassembled WGS sequence"/>
</dbReference>
<dbReference type="GO" id="GO:0102193">
    <property type="term" value="F:protein-ribulosamine 3-kinase activity"/>
    <property type="evidence" value="ECO:0007669"/>
    <property type="project" value="UniProtKB-EC"/>
</dbReference>
<dbReference type="EMBL" id="JAULSV010000004">
    <property type="protein sequence ID" value="KAK0645724.1"/>
    <property type="molecule type" value="Genomic_DNA"/>
</dbReference>
<protein>
    <recommendedName>
        <fullName evidence="1">protein-ribulosamine 3-kinase</fullName>
        <ecNumber evidence="1">2.7.1.172</ecNumber>
    </recommendedName>
</protein>
<keyword evidence="4" id="KW-0418">Kinase</keyword>
<evidence type="ECO:0000313" key="5">
    <source>
        <dbReference type="Proteomes" id="UP001174936"/>
    </source>
</evidence>
<dbReference type="GO" id="GO:0016301">
    <property type="term" value="F:kinase activity"/>
    <property type="evidence" value="ECO:0007669"/>
    <property type="project" value="UniProtKB-KW"/>
</dbReference>
<comment type="caution">
    <text evidence="4">The sequence shown here is derived from an EMBL/GenBank/DDBJ whole genome shotgun (WGS) entry which is preliminary data.</text>
</comment>
<dbReference type="PANTHER" id="PTHR12149:SF8">
    <property type="entry name" value="PROTEIN-RIBULOSAMINE 3-KINASE"/>
    <property type="match status" value="1"/>
</dbReference>
<dbReference type="AlphaFoldDB" id="A0AA40CQQ0"/>